<dbReference type="Proteomes" id="UP000316621">
    <property type="component" value="Chromosome 9"/>
</dbReference>
<dbReference type="Gene3D" id="3.40.50.720">
    <property type="entry name" value="NAD(P)-binding Rossmann-like Domain"/>
    <property type="match status" value="1"/>
</dbReference>
<proteinExistence type="predicted"/>
<dbReference type="AlphaFoldDB" id="A0A4Y7KT82"/>
<organism evidence="1 2">
    <name type="scientific">Papaver somniferum</name>
    <name type="common">Opium poppy</name>
    <dbReference type="NCBI Taxonomy" id="3469"/>
    <lineage>
        <taxon>Eukaryota</taxon>
        <taxon>Viridiplantae</taxon>
        <taxon>Streptophyta</taxon>
        <taxon>Embryophyta</taxon>
        <taxon>Tracheophyta</taxon>
        <taxon>Spermatophyta</taxon>
        <taxon>Magnoliopsida</taxon>
        <taxon>Ranunculales</taxon>
        <taxon>Papaveraceae</taxon>
        <taxon>Papaveroideae</taxon>
        <taxon>Papaver</taxon>
    </lineage>
</organism>
<reference evidence="1 2" key="1">
    <citation type="journal article" date="2018" name="Science">
        <title>The opium poppy genome and morphinan production.</title>
        <authorList>
            <person name="Guo L."/>
            <person name="Winzer T."/>
            <person name="Yang X."/>
            <person name="Li Y."/>
            <person name="Ning Z."/>
            <person name="He Z."/>
            <person name="Teodor R."/>
            <person name="Lu Y."/>
            <person name="Bowser T.A."/>
            <person name="Graham I.A."/>
            <person name="Ye K."/>
        </authorList>
    </citation>
    <scope>NUCLEOTIDE SEQUENCE [LARGE SCALE GENOMIC DNA]</scope>
    <source>
        <strain evidence="2">cv. HN1</strain>
        <tissue evidence="1">Leaves</tissue>
    </source>
</reference>
<name>A0A4Y7KT82_PAPSO</name>
<protein>
    <submittedName>
        <fullName evidence="1">Uncharacterized protein</fullName>
    </submittedName>
</protein>
<evidence type="ECO:0000313" key="1">
    <source>
        <dbReference type="EMBL" id="RZC76066.1"/>
    </source>
</evidence>
<dbReference type="Gramene" id="RZC76066">
    <property type="protein sequence ID" value="RZC76066"/>
    <property type="gene ID" value="C5167_000136"/>
</dbReference>
<evidence type="ECO:0000313" key="2">
    <source>
        <dbReference type="Proteomes" id="UP000316621"/>
    </source>
</evidence>
<keyword evidence="2" id="KW-1185">Reference proteome</keyword>
<accession>A0A4Y7KT82</accession>
<dbReference type="EMBL" id="CM010723">
    <property type="protein sequence ID" value="RZC76066.1"/>
    <property type="molecule type" value="Genomic_DNA"/>
</dbReference>
<sequence length="71" mass="8017">MWSKTSCANLIDFGYKPSPNCPADVPKREDCWDDLDYWKKDGRQLLAPAVKETMNVLKAAKECGVKRAVLT</sequence>
<gene>
    <name evidence="1" type="ORF">C5167_000136</name>
</gene>